<keyword evidence="2" id="KW-1185">Reference proteome</keyword>
<protein>
    <submittedName>
        <fullName evidence="1">Uncharacterized protein</fullName>
    </submittedName>
</protein>
<organism evidence="1 2">
    <name type="scientific">Paramecium primaurelia</name>
    <dbReference type="NCBI Taxonomy" id="5886"/>
    <lineage>
        <taxon>Eukaryota</taxon>
        <taxon>Sar</taxon>
        <taxon>Alveolata</taxon>
        <taxon>Ciliophora</taxon>
        <taxon>Intramacronucleata</taxon>
        <taxon>Oligohymenophorea</taxon>
        <taxon>Peniculida</taxon>
        <taxon>Parameciidae</taxon>
        <taxon>Paramecium</taxon>
    </lineage>
</organism>
<dbReference type="AlphaFoldDB" id="A0A8S1MAU5"/>
<sequence>MNSTKFGYIYDNSDAVSQTQSWSTDDGSIRSSVQDLVEEINNNLENRICQYLSDLSIETFTNPTLKEDNYNHQLKQRIFKSFDSFLTNRENSQLLKKRKQHIKLGD</sequence>
<reference evidence="1" key="1">
    <citation type="submission" date="2021-01" db="EMBL/GenBank/DDBJ databases">
        <authorList>
            <consortium name="Genoscope - CEA"/>
            <person name="William W."/>
        </authorList>
    </citation>
    <scope>NUCLEOTIDE SEQUENCE</scope>
</reference>
<dbReference type="OMA" id="TQSWSTD"/>
<evidence type="ECO:0000313" key="2">
    <source>
        <dbReference type="Proteomes" id="UP000688137"/>
    </source>
</evidence>
<gene>
    <name evidence="1" type="ORF">PPRIM_AZ9-3.1.T0580158</name>
</gene>
<accession>A0A8S1MAU5</accession>
<proteinExistence type="predicted"/>
<name>A0A8S1MAU5_PARPR</name>
<comment type="caution">
    <text evidence="1">The sequence shown here is derived from an EMBL/GenBank/DDBJ whole genome shotgun (WGS) entry which is preliminary data.</text>
</comment>
<dbReference type="EMBL" id="CAJJDM010000059">
    <property type="protein sequence ID" value="CAD8077528.1"/>
    <property type="molecule type" value="Genomic_DNA"/>
</dbReference>
<evidence type="ECO:0000313" key="1">
    <source>
        <dbReference type="EMBL" id="CAD8077528.1"/>
    </source>
</evidence>
<dbReference type="Proteomes" id="UP000688137">
    <property type="component" value="Unassembled WGS sequence"/>
</dbReference>